<protein>
    <submittedName>
        <fullName evidence="1">Uncharacterized protein</fullName>
    </submittedName>
</protein>
<reference evidence="1" key="1">
    <citation type="submission" date="2017-07" db="EMBL/GenBank/DDBJ databases">
        <title>Taro Niue Genome Assembly and Annotation.</title>
        <authorList>
            <person name="Atibalentja N."/>
            <person name="Keating K."/>
            <person name="Fields C.J."/>
        </authorList>
    </citation>
    <scope>NUCLEOTIDE SEQUENCE</scope>
    <source>
        <strain evidence="1">Niue_2</strain>
        <tissue evidence="1">Leaf</tissue>
    </source>
</reference>
<dbReference type="AlphaFoldDB" id="A0A843V617"/>
<sequence length="134" mass="14701">MDIWGYKYPCSLKAREPIHFQKSFLAAKRGSSSFCIVSRRALVYESSHSLCGLSHHAQFGVVVLRLLFEPSCSVFGVVVLQPGASSGELQRLEDSLNIKENFPDSGVQQESSQNPDLGGFEGFLAQAEESFIGN</sequence>
<proteinExistence type="predicted"/>
<comment type="caution">
    <text evidence="1">The sequence shown here is derived from an EMBL/GenBank/DDBJ whole genome shotgun (WGS) entry which is preliminary data.</text>
</comment>
<evidence type="ECO:0000313" key="1">
    <source>
        <dbReference type="EMBL" id="MQL90097.1"/>
    </source>
</evidence>
<dbReference type="EMBL" id="NMUH01001209">
    <property type="protein sequence ID" value="MQL90097.1"/>
    <property type="molecule type" value="Genomic_DNA"/>
</dbReference>
<organism evidence="1 2">
    <name type="scientific">Colocasia esculenta</name>
    <name type="common">Wild taro</name>
    <name type="synonym">Arum esculentum</name>
    <dbReference type="NCBI Taxonomy" id="4460"/>
    <lineage>
        <taxon>Eukaryota</taxon>
        <taxon>Viridiplantae</taxon>
        <taxon>Streptophyta</taxon>
        <taxon>Embryophyta</taxon>
        <taxon>Tracheophyta</taxon>
        <taxon>Spermatophyta</taxon>
        <taxon>Magnoliopsida</taxon>
        <taxon>Liliopsida</taxon>
        <taxon>Araceae</taxon>
        <taxon>Aroideae</taxon>
        <taxon>Colocasieae</taxon>
        <taxon>Colocasia</taxon>
    </lineage>
</organism>
<name>A0A843V617_COLES</name>
<evidence type="ECO:0000313" key="2">
    <source>
        <dbReference type="Proteomes" id="UP000652761"/>
    </source>
</evidence>
<accession>A0A843V617</accession>
<dbReference type="Proteomes" id="UP000652761">
    <property type="component" value="Unassembled WGS sequence"/>
</dbReference>
<gene>
    <name evidence="1" type="ORF">Taro_022683</name>
</gene>
<keyword evidence="2" id="KW-1185">Reference proteome</keyword>